<dbReference type="Pfam" id="PF00023">
    <property type="entry name" value="Ank"/>
    <property type="match status" value="2"/>
</dbReference>
<dbReference type="PANTHER" id="PTHR24193">
    <property type="entry name" value="ANKYRIN REPEAT PROTEIN"/>
    <property type="match status" value="1"/>
</dbReference>
<dbReference type="GO" id="GO:0000976">
    <property type="term" value="F:transcription cis-regulatory region binding"/>
    <property type="evidence" value="ECO:0007669"/>
    <property type="project" value="TreeGrafter"/>
</dbReference>
<dbReference type="SMART" id="SM00248">
    <property type="entry name" value="ANK"/>
    <property type="match status" value="6"/>
</dbReference>
<dbReference type="InterPro" id="IPR002110">
    <property type="entry name" value="Ankyrin_rpt"/>
</dbReference>
<evidence type="ECO:0000256" key="3">
    <source>
        <dbReference type="PROSITE-ProRule" id="PRU00023"/>
    </source>
</evidence>
<keyword evidence="5" id="KW-1185">Reference proteome</keyword>
<dbReference type="Gene3D" id="1.25.40.20">
    <property type="entry name" value="Ankyrin repeat-containing domain"/>
    <property type="match status" value="2"/>
</dbReference>
<dbReference type="RefSeq" id="WP_089900556.1">
    <property type="nucleotide sequence ID" value="NZ_FOJG01000002.1"/>
</dbReference>
<dbReference type="InterPro" id="IPR050663">
    <property type="entry name" value="Ankyrin-SOCS_Box"/>
</dbReference>
<dbReference type="OrthoDB" id="5657095at2"/>
<evidence type="ECO:0000313" key="5">
    <source>
        <dbReference type="Proteomes" id="UP000199310"/>
    </source>
</evidence>
<dbReference type="InterPro" id="IPR036770">
    <property type="entry name" value="Ankyrin_rpt-contain_sf"/>
</dbReference>
<name>A0A1I0SAE9_9BACT</name>
<keyword evidence="2 3" id="KW-0040">ANK repeat</keyword>
<proteinExistence type="predicted"/>
<sequence length="396" mass="44561">MYEVTELTQTLRRGNLEDARQRLEQGEKLPANLADFDKRQITDTLLRAKAFDLVDRLVKDRVVDLDVYEYDKLDGSIFESIFRNLGDTPEELAFLESFLSRTDNINDAVADITLLELAFTKNAPLAHIELLVAAGCDLQRKDNYDHTYLYKVVRTYGIKTDKGLLYLDYLIRNGVDPNAGNVAGETPLHLVIGEQTKAYSTFLLEHGADLNQQNKKGESAFYTAIVHHVCTAELYKHLTQYAAPDFEMINNNGETIICGAIRMRSRGSESETALIKALIADGADIYQTSPWYSKGKAALDWVAEYPAEVLQAIMDTGAIELERRDDQGNTLLHKVCAYNVNYQQEAAKQLYRKVKLLIEAGADVNVTNDQDQTPFDLAAQDNLKSKTVELLLKHKS</sequence>
<dbReference type="SUPFAM" id="SSF48403">
    <property type="entry name" value="Ankyrin repeat"/>
    <property type="match status" value="1"/>
</dbReference>
<dbReference type="AlphaFoldDB" id="A0A1I0SAE9"/>
<keyword evidence="1" id="KW-0677">Repeat</keyword>
<dbReference type="EMBL" id="FOJG01000002">
    <property type="protein sequence ID" value="SEW53450.1"/>
    <property type="molecule type" value="Genomic_DNA"/>
</dbReference>
<dbReference type="Proteomes" id="UP000199310">
    <property type="component" value="Unassembled WGS sequence"/>
</dbReference>
<dbReference type="PROSITE" id="PS50297">
    <property type="entry name" value="ANK_REP_REGION"/>
    <property type="match status" value="1"/>
</dbReference>
<reference evidence="5" key="1">
    <citation type="submission" date="2016-10" db="EMBL/GenBank/DDBJ databases">
        <authorList>
            <person name="Varghese N."/>
            <person name="Submissions S."/>
        </authorList>
    </citation>
    <scope>NUCLEOTIDE SEQUENCE [LARGE SCALE GENOMIC DNA]</scope>
    <source>
        <strain evidence="5">DSM 3695</strain>
    </source>
</reference>
<dbReference type="GO" id="GO:0045944">
    <property type="term" value="P:positive regulation of transcription by RNA polymerase II"/>
    <property type="evidence" value="ECO:0007669"/>
    <property type="project" value="TreeGrafter"/>
</dbReference>
<dbReference type="STRING" id="29529.SAMN04488122_5468"/>
<gene>
    <name evidence="4" type="ORF">SAMN04488122_5468</name>
</gene>
<dbReference type="PROSITE" id="PS50088">
    <property type="entry name" value="ANK_REPEAT"/>
    <property type="match status" value="1"/>
</dbReference>
<organism evidence="4 5">
    <name type="scientific">Chitinophaga arvensicola</name>
    <dbReference type="NCBI Taxonomy" id="29529"/>
    <lineage>
        <taxon>Bacteria</taxon>
        <taxon>Pseudomonadati</taxon>
        <taxon>Bacteroidota</taxon>
        <taxon>Chitinophagia</taxon>
        <taxon>Chitinophagales</taxon>
        <taxon>Chitinophagaceae</taxon>
        <taxon>Chitinophaga</taxon>
    </lineage>
</organism>
<evidence type="ECO:0000256" key="1">
    <source>
        <dbReference type="ARBA" id="ARBA00022737"/>
    </source>
</evidence>
<protein>
    <submittedName>
        <fullName evidence="4">Ankyrin repeat-containing protein</fullName>
    </submittedName>
</protein>
<evidence type="ECO:0000313" key="4">
    <source>
        <dbReference type="EMBL" id="SEW53450.1"/>
    </source>
</evidence>
<accession>A0A1I0SAE9</accession>
<feature type="repeat" description="ANK" evidence="3">
    <location>
        <begin position="183"/>
        <end position="215"/>
    </location>
</feature>
<evidence type="ECO:0000256" key="2">
    <source>
        <dbReference type="ARBA" id="ARBA00023043"/>
    </source>
</evidence>
<dbReference type="PANTHER" id="PTHR24193:SF121">
    <property type="entry name" value="ADA2A-CONTAINING COMPLEX COMPONENT 3, ISOFORM D"/>
    <property type="match status" value="1"/>
</dbReference>